<feature type="region of interest" description="Disordered" evidence="1">
    <location>
        <begin position="70"/>
        <end position="92"/>
    </location>
</feature>
<evidence type="ECO:0000313" key="2">
    <source>
        <dbReference type="EMBL" id="CDS08480.1"/>
    </source>
</evidence>
<evidence type="ECO:0000256" key="1">
    <source>
        <dbReference type="SAM" id="MobiDB-lite"/>
    </source>
</evidence>
<accession>A0A077WM85</accession>
<feature type="region of interest" description="Disordered" evidence="1">
    <location>
        <begin position="137"/>
        <end position="181"/>
    </location>
</feature>
<dbReference type="AlphaFoldDB" id="A0A077WM85"/>
<protein>
    <submittedName>
        <fullName evidence="2">Uncharacterized protein</fullName>
    </submittedName>
</protein>
<dbReference type="EMBL" id="LK023325">
    <property type="protein sequence ID" value="CDS08480.1"/>
    <property type="molecule type" value="Genomic_DNA"/>
</dbReference>
<sequence>MDWLPATPSSRSTSPLSMQYCTPSQQHIGSTASLPLTKENLSRVAYGQAEECEPSISMLARYYHDLSLPPLPMSPRRERKASSTTRSIRSDTVLASPRLSPFPYHNDSLFLPMAEKQQQQYIYHHQQMHRSISSQTSFNHLEQKRRSSANESHRKASPLSKTTPRRQTSAPPMDRATRSQWNHENNIKMRWPGAFRHWFARLFQGKKRTMTHSACSTKHQCLSEDSPVWYSQFAGNPSPPIKRPIVAA</sequence>
<name>A0A077WM85_9FUNG</name>
<dbReference type="OrthoDB" id="2250159at2759"/>
<gene>
    <name evidence="2" type="ORF">LRAMOSA09842</name>
</gene>
<feature type="compositionally biased region" description="Polar residues" evidence="1">
    <location>
        <begin position="159"/>
        <end position="170"/>
    </location>
</feature>
<proteinExistence type="predicted"/>
<reference evidence="2" key="1">
    <citation type="journal article" date="2014" name="Genome Announc.">
        <title>De novo whole-genome sequence and genome annotation of Lichtheimia ramosa.</title>
        <authorList>
            <person name="Linde J."/>
            <person name="Schwartze V."/>
            <person name="Binder U."/>
            <person name="Lass-Florl C."/>
            <person name="Voigt K."/>
            <person name="Horn F."/>
        </authorList>
    </citation>
    <scope>NUCLEOTIDE SEQUENCE</scope>
    <source>
        <strain evidence="2">JMRC FSU:6197</strain>
    </source>
</reference>
<organism evidence="2">
    <name type="scientific">Lichtheimia ramosa</name>
    <dbReference type="NCBI Taxonomy" id="688394"/>
    <lineage>
        <taxon>Eukaryota</taxon>
        <taxon>Fungi</taxon>
        <taxon>Fungi incertae sedis</taxon>
        <taxon>Mucoromycota</taxon>
        <taxon>Mucoromycotina</taxon>
        <taxon>Mucoromycetes</taxon>
        <taxon>Mucorales</taxon>
        <taxon>Lichtheimiaceae</taxon>
        <taxon>Lichtheimia</taxon>
    </lineage>
</organism>